<feature type="transmembrane region" description="Helical" evidence="1">
    <location>
        <begin position="80"/>
        <end position="101"/>
    </location>
</feature>
<keyword evidence="1" id="KW-0472">Membrane</keyword>
<evidence type="ECO:0000256" key="1">
    <source>
        <dbReference type="SAM" id="Phobius"/>
    </source>
</evidence>
<feature type="transmembrane region" description="Helical" evidence="1">
    <location>
        <begin position="154"/>
        <end position="170"/>
    </location>
</feature>
<keyword evidence="3" id="KW-0378">Hydrolase</keyword>
<evidence type="ECO:0000313" key="3">
    <source>
        <dbReference type="EMBL" id="MCP1102332.1"/>
    </source>
</evidence>
<dbReference type="InterPro" id="IPR003675">
    <property type="entry name" value="Rce1/LyrA-like_dom"/>
</dbReference>
<dbReference type="Pfam" id="PF02517">
    <property type="entry name" value="Rce1-like"/>
    <property type="match status" value="1"/>
</dbReference>
<keyword evidence="3" id="KW-0645">Protease</keyword>
<feature type="transmembrane region" description="Helical" evidence="1">
    <location>
        <begin position="39"/>
        <end position="60"/>
    </location>
</feature>
<protein>
    <submittedName>
        <fullName evidence="3">CPBP family intramembrane metalloprotease</fullName>
    </submittedName>
</protein>
<evidence type="ECO:0000259" key="2">
    <source>
        <dbReference type="Pfam" id="PF02517"/>
    </source>
</evidence>
<proteinExistence type="predicted"/>
<keyword evidence="3" id="KW-0482">Metalloprotease</keyword>
<accession>A0ABT1EBL9</accession>
<evidence type="ECO:0000313" key="4">
    <source>
        <dbReference type="Proteomes" id="UP001523566"/>
    </source>
</evidence>
<sequence length="221" mass="24882">MAKRKQIASLIIGFLGAIIGLLCVWAFNQYLLITLPLALRMITMIIVYWLIVLVPTILMINNKDTLTDYGFNKNKVELQIILGVSIGIAMSLILTLLPHLLGLGKNVDNGKRYTQLWQFCYEFVYCIIAVGFVEEFVFRGFVFEKIKRITNKNTMAVIVSSLLFGVFHFLSGNIVQMILTGFIGAFFCLCKLKIKNCSMLSLVIAHGIYDALITVWASVLL</sequence>
<gene>
    <name evidence="3" type="ORF">NK125_07910</name>
</gene>
<comment type="caution">
    <text evidence="3">The sequence shown here is derived from an EMBL/GenBank/DDBJ whole genome shotgun (WGS) entry which is preliminary data.</text>
</comment>
<feature type="transmembrane region" description="Helical" evidence="1">
    <location>
        <begin position="199"/>
        <end position="219"/>
    </location>
</feature>
<dbReference type="RefSeq" id="WP_262066115.1">
    <property type="nucleotide sequence ID" value="NZ_JAMXOD010000009.1"/>
</dbReference>
<keyword evidence="1" id="KW-0812">Transmembrane</keyword>
<dbReference type="GO" id="GO:0008237">
    <property type="term" value="F:metallopeptidase activity"/>
    <property type="evidence" value="ECO:0007669"/>
    <property type="project" value="UniProtKB-KW"/>
</dbReference>
<keyword evidence="4" id="KW-1185">Reference proteome</keyword>
<dbReference type="Proteomes" id="UP001523566">
    <property type="component" value="Unassembled WGS sequence"/>
</dbReference>
<dbReference type="PANTHER" id="PTHR43592:SF15">
    <property type="entry name" value="CAAX AMINO TERMINAL PROTEASE FAMILY PROTEIN"/>
    <property type="match status" value="1"/>
</dbReference>
<organism evidence="3 4">
    <name type="scientific">Aequitasia blattaphilus</name>
    <dbReference type="NCBI Taxonomy" id="2949332"/>
    <lineage>
        <taxon>Bacteria</taxon>
        <taxon>Bacillati</taxon>
        <taxon>Bacillota</taxon>
        <taxon>Clostridia</taxon>
        <taxon>Lachnospirales</taxon>
        <taxon>Lachnospiraceae</taxon>
        <taxon>Aequitasia</taxon>
    </lineage>
</organism>
<name>A0ABT1EBL9_9FIRM</name>
<reference evidence="3 4" key="1">
    <citation type="journal article" date="2022" name="Genome Biol. Evol.">
        <title>Host diet, physiology and behaviors set the stage for Lachnospiraceae cladogenesis.</title>
        <authorList>
            <person name="Vera-Ponce De Leon A."/>
            <person name="Schneider M."/>
            <person name="Jahnes B.C."/>
            <person name="Sadowski V."/>
            <person name="Camuy-Velez L.A."/>
            <person name="Duan J."/>
            <person name="Sabree Z.L."/>
        </authorList>
    </citation>
    <scope>NUCLEOTIDE SEQUENCE [LARGE SCALE GENOMIC DNA]</scope>
    <source>
        <strain evidence="3 4">PAL113</strain>
    </source>
</reference>
<feature type="domain" description="CAAX prenyl protease 2/Lysostaphin resistance protein A-like" evidence="2">
    <location>
        <begin position="118"/>
        <end position="211"/>
    </location>
</feature>
<feature type="transmembrane region" description="Helical" evidence="1">
    <location>
        <begin position="7"/>
        <end position="27"/>
    </location>
</feature>
<dbReference type="PANTHER" id="PTHR43592">
    <property type="entry name" value="CAAX AMINO TERMINAL PROTEASE"/>
    <property type="match status" value="1"/>
</dbReference>
<dbReference type="EMBL" id="JAMZFW010000009">
    <property type="protein sequence ID" value="MCP1102332.1"/>
    <property type="molecule type" value="Genomic_DNA"/>
</dbReference>
<keyword evidence="1" id="KW-1133">Transmembrane helix</keyword>
<feature type="transmembrane region" description="Helical" evidence="1">
    <location>
        <begin position="121"/>
        <end position="142"/>
    </location>
</feature>